<protein>
    <recommendedName>
        <fullName evidence="4">Tat (Twin-arginine translocation) pathway signal sequence</fullName>
    </recommendedName>
</protein>
<dbReference type="EMBL" id="JBHSXH010000004">
    <property type="protein sequence ID" value="MFC6823607.1"/>
    <property type="molecule type" value="Genomic_DNA"/>
</dbReference>
<dbReference type="AlphaFoldDB" id="A0ABD5TYU6"/>
<keyword evidence="3" id="KW-1185">Reference proteome</keyword>
<evidence type="ECO:0000256" key="1">
    <source>
        <dbReference type="SAM" id="MobiDB-lite"/>
    </source>
</evidence>
<evidence type="ECO:0000313" key="2">
    <source>
        <dbReference type="EMBL" id="MFC6823607.1"/>
    </source>
</evidence>
<evidence type="ECO:0000313" key="3">
    <source>
        <dbReference type="Proteomes" id="UP001596408"/>
    </source>
</evidence>
<feature type="compositionally biased region" description="Basic and acidic residues" evidence="1">
    <location>
        <begin position="32"/>
        <end position="43"/>
    </location>
</feature>
<feature type="region of interest" description="Disordered" evidence="1">
    <location>
        <begin position="1"/>
        <end position="46"/>
    </location>
</feature>
<reference evidence="2 3" key="1">
    <citation type="journal article" date="2019" name="Int. J. Syst. Evol. Microbiol.">
        <title>The Global Catalogue of Microorganisms (GCM) 10K type strain sequencing project: providing services to taxonomists for standard genome sequencing and annotation.</title>
        <authorList>
            <consortium name="The Broad Institute Genomics Platform"/>
            <consortium name="The Broad Institute Genome Sequencing Center for Infectious Disease"/>
            <person name="Wu L."/>
            <person name="Ma J."/>
        </authorList>
    </citation>
    <scope>NUCLEOTIDE SEQUENCE [LARGE SCALE GENOMIC DNA]</scope>
    <source>
        <strain evidence="2 3">YIM 94188</strain>
    </source>
</reference>
<comment type="caution">
    <text evidence="2">The sequence shown here is derived from an EMBL/GenBank/DDBJ whole genome shotgun (WGS) entry which is preliminary data.</text>
</comment>
<sequence>MSNDEPNADQYQEELSERAEDGGGCAEMWETLSERRRSDDGSIGRRSFLGTIGAASAVGMSGTAAGRSDETEIEIRKEDSEVDSESATAVTKTEAAEHLLDTLVRPEARPEDTTRTDIYLNDEQMGYTLNVPLEYGKLAVTYDPAGEIANAGASLSSSEVPAGVRQKLSRGLEWPNSESGRLMTEGADHPVLFTRGTTDSEVERAKDVVDEPSAFVEMIGLVNVTGESSSGELDIPGSGAYIATFEDATYVIDAQLNRVLEETTIEELLGASTGGFSTLVSTCDSKAATCAVDVVMAVPHCTLASVGCGLTGVGALGCFVLLLSLCAPNLTLIGLSGACTYVARNCL</sequence>
<evidence type="ECO:0008006" key="4">
    <source>
        <dbReference type="Google" id="ProtNLM"/>
    </source>
</evidence>
<name>A0ABD5TYU6_9EURY</name>
<dbReference type="Proteomes" id="UP001596408">
    <property type="component" value="Unassembled WGS sequence"/>
</dbReference>
<proteinExistence type="predicted"/>
<accession>A0ABD5TYU6</accession>
<gene>
    <name evidence="2" type="ORF">ACFQEV_01110</name>
</gene>
<organism evidence="2 3">
    <name type="scientific">Halopelagius fulvigenes</name>
    <dbReference type="NCBI Taxonomy" id="1198324"/>
    <lineage>
        <taxon>Archaea</taxon>
        <taxon>Methanobacteriati</taxon>
        <taxon>Methanobacteriota</taxon>
        <taxon>Stenosarchaea group</taxon>
        <taxon>Halobacteria</taxon>
        <taxon>Halobacteriales</taxon>
        <taxon>Haloferacaceae</taxon>
    </lineage>
</organism>
<dbReference type="RefSeq" id="WP_379692059.1">
    <property type="nucleotide sequence ID" value="NZ_JBHSXH010000004.1"/>
</dbReference>